<dbReference type="CDD" id="cd13578">
    <property type="entry name" value="PBP2_Bug27"/>
    <property type="match status" value="1"/>
</dbReference>
<proteinExistence type="inferred from homology"/>
<keyword evidence="4" id="KW-1185">Reference proteome</keyword>
<sequence>MTRFLVTCLAACTVAFGALGQPQPYPAKPVKVVVPFAPGGGSDIAARALTAKLQESLGQPFIIENRGGAGGMVGMEIAAKSPNDGYTILIMSDSFPVIAATHKPAWDPVNSLVAVSQVSVAPFGLIVHPSVPANTVAEFIALAKSKPGAFSYGSSGNGGLTHLITEMFTQMADIKLVHVPYKSTGAALPDFLSGTIQVYVGNVSPLLPNIQSGKLKLIAVTSAERWPLLPNVPTIGETLPGFAADPWFGVFTPRGTPQPIIDKLNAAINKLKDDEDVKKNYIGQGMLPRAGTPAQFDAIVRKDYARWSKVVADIGFKPAD</sequence>
<gene>
    <name evidence="3" type="ORF">DSM104443_02298</name>
</gene>
<dbReference type="InterPro" id="IPR042100">
    <property type="entry name" value="Bug_dom1"/>
</dbReference>
<dbReference type="Gene3D" id="3.40.190.10">
    <property type="entry name" value="Periplasmic binding protein-like II"/>
    <property type="match status" value="1"/>
</dbReference>
<feature type="signal peptide" evidence="2">
    <location>
        <begin position="1"/>
        <end position="20"/>
    </location>
</feature>
<keyword evidence="2" id="KW-0732">Signal</keyword>
<feature type="chain" id="PRO_5026988336" description="Tripartite-type tricarboxylate transporter receptor subunit TctC" evidence="2">
    <location>
        <begin position="21"/>
        <end position="320"/>
    </location>
</feature>
<dbReference type="SUPFAM" id="SSF53850">
    <property type="entry name" value="Periplasmic binding protein-like II"/>
    <property type="match status" value="1"/>
</dbReference>
<dbReference type="Pfam" id="PF03401">
    <property type="entry name" value="TctC"/>
    <property type="match status" value="1"/>
</dbReference>
<dbReference type="EMBL" id="CP053069">
    <property type="protein sequence ID" value="QJR11225.1"/>
    <property type="molecule type" value="Genomic_DNA"/>
</dbReference>
<name>A0A6M4GW38_9PROT</name>
<organism evidence="3 4">
    <name type="scientific">Usitatibacter rugosus</name>
    <dbReference type="NCBI Taxonomy" id="2732067"/>
    <lineage>
        <taxon>Bacteria</taxon>
        <taxon>Pseudomonadati</taxon>
        <taxon>Pseudomonadota</taxon>
        <taxon>Betaproteobacteria</taxon>
        <taxon>Nitrosomonadales</taxon>
        <taxon>Usitatibacteraceae</taxon>
        <taxon>Usitatibacter</taxon>
    </lineage>
</organism>
<dbReference type="InterPro" id="IPR005064">
    <property type="entry name" value="BUG"/>
</dbReference>
<evidence type="ECO:0000256" key="1">
    <source>
        <dbReference type="ARBA" id="ARBA00006987"/>
    </source>
</evidence>
<dbReference type="RefSeq" id="WP_171092396.1">
    <property type="nucleotide sequence ID" value="NZ_CP053069.1"/>
</dbReference>
<evidence type="ECO:0000313" key="3">
    <source>
        <dbReference type="EMBL" id="QJR11225.1"/>
    </source>
</evidence>
<dbReference type="KEGG" id="uru:DSM104443_02298"/>
<dbReference type="PIRSF" id="PIRSF017082">
    <property type="entry name" value="YflP"/>
    <property type="match status" value="1"/>
</dbReference>
<dbReference type="Gene3D" id="3.40.190.150">
    <property type="entry name" value="Bordetella uptake gene, domain 1"/>
    <property type="match status" value="1"/>
</dbReference>
<evidence type="ECO:0000256" key="2">
    <source>
        <dbReference type="SAM" id="SignalP"/>
    </source>
</evidence>
<reference evidence="3 4" key="1">
    <citation type="submission" date="2020-04" db="EMBL/GenBank/DDBJ databases">
        <title>Usitatibacter rugosus gen. nov., sp. nov. and Usitatibacter palustris sp. nov., novel members of Usitatibacteraceae fam. nov. within the order Nitrosomonadales isolated from soil.</title>
        <authorList>
            <person name="Huber K.J."/>
            <person name="Neumann-Schaal M."/>
            <person name="Geppert A."/>
            <person name="Luckner M."/>
            <person name="Wanner G."/>
            <person name="Overmann J."/>
        </authorList>
    </citation>
    <scope>NUCLEOTIDE SEQUENCE [LARGE SCALE GENOMIC DNA]</scope>
    <source>
        <strain evidence="3 4">0125_3</strain>
    </source>
</reference>
<accession>A0A6M4GW38</accession>
<dbReference type="Proteomes" id="UP000501534">
    <property type="component" value="Chromosome"/>
</dbReference>
<evidence type="ECO:0000313" key="4">
    <source>
        <dbReference type="Proteomes" id="UP000501534"/>
    </source>
</evidence>
<protein>
    <recommendedName>
        <fullName evidence="5">Tripartite-type tricarboxylate transporter receptor subunit TctC</fullName>
    </recommendedName>
</protein>
<evidence type="ECO:0008006" key="5">
    <source>
        <dbReference type="Google" id="ProtNLM"/>
    </source>
</evidence>
<comment type="similarity">
    <text evidence="1">Belongs to the UPF0065 (bug) family.</text>
</comment>
<dbReference type="PANTHER" id="PTHR42928">
    <property type="entry name" value="TRICARBOXYLATE-BINDING PROTEIN"/>
    <property type="match status" value="1"/>
</dbReference>
<dbReference type="AlphaFoldDB" id="A0A6M4GW38"/>
<dbReference type="PANTHER" id="PTHR42928:SF5">
    <property type="entry name" value="BLR1237 PROTEIN"/>
    <property type="match status" value="1"/>
</dbReference>